<protein>
    <recommendedName>
        <fullName evidence="1">NrtR DNA-binding winged helix domain-containing protein</fullName>
    </recommendedName>
</protein>
<dbReference type="InterPro" id="IPR054105">
    <property type="entry name" value="WHD_NrtR"/>
</dbReference>
<dbReference type="PANTHER" id="PTHR43736">
    <property type="entry name" value="ADP-RIBOSE PYROPHOSPHATASE"/>
    <property type="match status" value="1"/>
</dbReference>
<accession>A0A368NE27</accession>
<reference evidence="2 3" key="1">
    <citation type="submission" date="2018-07" db="EMBL/GenBank/DDBJ databases">
        <title>Corallincola holothuriorum sp. nov., a new facultative anaerobe isolated from sea cucumber Apostichopus japonicus.</title>
        <authorList>
            <person name="Xia H."/>
        </authorList>
    </citation>
    <scope>NUCLEOTIDE SEQUENCE [LARGE SCALE GENOMIC DNA]</scope>
    <source>
        <strain evidence="2 3">C4</strain>
    </source>
</reference>
<organism evidence="2 3">
    <name type="scientific">Corallincola holothuriorum</name>
    <dbReference type="NCBI Taxonomy" id="2282215"/>
    <lineage>
        <taxon>Bacteria</taxon>
        <taxon>Pseudomonadati</taxon>
        <taxon>Pseudomonadota</taxon>
        <taxon>Gammaproteobacteria</taxon>
        <taxon>Alteromonadales</taxon>
        <taxon>Psychromonadaceae</taxon>
        <taxon>Corallincola</taxon>
    </lineage>
</organism>
<dbReference type="RefSeq" id="WP_114338872.1">
    <property type="nucleotide sequence ID" value="NZ_QPID01000008.1"/>
</dbReference>
<proteinExistence type="predicted"/>
<comment type="caution">
    <text evidence="2">The sequence shown here is derived from an EMBL/GenBank/DDBJ whole genome shotgun (WGS) entry which is preliminary data.</text>
</comment>
<dbReference type="Proteomes" id="UP000252558">
    <property type="component" value="Unassembled WGS sequence"/>
</dbReference>
<dbReference type="SUPFAM" id="SSF46785">
    <property type="entry name" value="Winged helix' DNA-binding domain"/>
    <property type="match status" value="1"/>
</dbReference>
<evidence type="ECO:0000313" key="3">
    <source>
        <dbReference type="Proteomes" id="UP000252558"/>
    </source>
</evidence>
<dbReference type="Gene3D" id="1.10.10.10">
    <property type="entry name" value="Winged helix-like DNA-binding domain superfamily/Winged helix DNA-binding domain"/>
    <property type="match status" value="1"/>
</dbReference>
<dbReference type="OrthoDB" id="542521at2"/>
<name>A0A368NE27_9GAMM</name>
<feature type="domain" description="NrtR DNA-binding winged helix" evidence="1">
    <location>
        <begin position="175"/>
        <end position="224"/>
    </location>
</feature>
<dbReference type="Gene3D" id="3.90.79.10">
    <property type="entry name" value="Nucleoside Triphosphate Pyrophosphohydrolase"/>
    <property type="match status" value="1"/>
</dbReference>
<dbReference type="InterPro" id="IPR015797">
    <property type="entry name" value="NUDIX_hydrolase-like_dom_sf"/>
</dbReference>
<dbReference type="PANTHER" id="PTHR43736:SF4">
    <property type="entry name" value="SLR1690 PROTEIN"/>
    <property type="match status" value="1"/>
</dbReference>
<sequence>MFATVDVALFRINPDVGTGQLELLLWRRKADSDTFPNCFALPGGYVFENTDEQLQDTVSRLIINKVGVEPAHIEQVCTVGNAKRDPRGWSMTVLHLALVPFSRSALVSDEQCWVPARHYANSTAQEQNKGDKNQQNNDHALPFDHNQLVTLAVERLSSKALYTSQPLYLAEPTCSLPELQRIYEELLQNKLHKKAFRDRLLATNLLVDTGKRIQGRGSPTVLYHIQQTGITTFERVMQGHKKD</sequence>
<dbReference type="InterPro" id="IPR036388">
    <property type="entry name" value="WH-like_DNA-bd_sf"/>
</dbReference>
<gene>
    <name evidence="2" type="ORF">DU002_13210</name>
</gene>
<dbReference type="CDD" id="cd18873">
    <property type="entry name" value="NUDIX_NadM_like"/>
    <property type="match status" value="1"/>
</dbReference>
<dbReference type="AlphaFoldDB" id="A0A368NE27"/>
<dbReference type="InterPro" id="IPR036390">
    <property type="entry name" value="WH_DNA-bd_sf"/>
</dbReference>
<dbReference type="Pfam" id="PF21906">
    <property type="entry name" value="WHD_NrtR"/>
    <property type="match status" value="1"/>
</dbReference>
<dbReference type="SUPFAM" id="SSF55811">
    <property type="entry name" value="Nudix"/>
    <property type="match status" value="1"/>
</dbReference>
<evidence type="ECO:0000259" key="1">
    <source>
        <dbReference type="Pfam" id="PF21906"/>
    </source>
</evidence>
<keyword evidence="3" id="KW-1185">Reference proteome</keyword>
<dbReference type="EMBL" id="QPID01000008">
    <property type="protein sequence ID" value="RCU48748.1"/>
    <property type="molecule type" value="Genomic_DNA"/>
</dbReference>
<evidence type="ECO:0000313" key="2">
    <source>
        <dbReference type="EMBL" id="RCU48748.1"/>
    </source>
</evidence>